<evidence type="ECO:0000313" key="3">
    <source>
        <dbReference type="EnsemblMetazoa" id="SMAR015782-PA"/>
    </source>
</evidence>
<dbReference type="InterPro" id="IPR000618">
    <property type="entry name" value="Insect_cuticle"/>
</dbReference>
<dbReference type="PhylomeDB" id="T1JPK5"/>
<dbReference type="EnsemblMetazoa" id="SMAR015782-RA">
    <property type="protein sequence ID" value="SMAR015782-PA"/>
    <property type="gene ID" value="SMAR015782"/>
</dbReference>
<proteinExistence type="predicted"/>
<keyword evidence="2" id="KW-0732">Signal</keyword>
<feature type="signal peptide" evidence="2">
    <location>
        <begin position="1"/>
        <end position="18"/>
    </location>
</feature>
<evidence type="ECO:0008006" key="5">
    <source>
        <dbReference type="Google" id="ProtNLM"/>
    </source>
</evidence>
<dbReference type="Proteomes" id="UP000014500">
    <property type="component" value="Unassembled WGS sequence"/>
</dbReference>
<dbReference type="EMBL" id="JH431533">
    <property type="status" value="NOT_ANNOTATED_CDS"/>
    <property type="molecule type" value="Genomic_DNA"/>
</dbReference>
<sequence>MALLQVACICFLVVVVSAFPDGYGHHGAPYEKDGYYSDDGYGKYKFGYNTADHHTGDVQGRHEEGKAGHEVHGSYYQKDPYGYIRKTDYKSVKHGGTYQAVKGSYNGLYVHSPYFSIVPEDKGHY</sequence>
<dbReference type="Pfam" id="PF00379">
    <property type="entry name" value="Chitin_bind_4"/>
    <property type="match status" value="1"/>
</dbReference>
<accession>T1JPK5</accession>
<keyword evidence="4" id="KW-1185">Reference proteome</keyword>
<dbReference type="GO" id="GO:0042302">
    <property type="term" value="F:structural constituent of cuticle"/>
    <property type="evidence" value="ECO:0007669"/>
    <property type="project" value="UniProtKB-UniRule"/>
</dbReference>
<dbReference type="HOGENOM" id="CLU_2064386_0_0_1"/>
<evidence type="ECO:0000256" key="1">
    <source>
        <dbReference type="PROSITE-ProRule" id="PRU00497"/>
    </source>
</evidence>
<evidence type="ECO:0000313" key="4">
    <source>
        <dbReference type="Proteomes" id="UP000014500"/>
    </source>
</evidence>
<name>T1JPK5_STRMM</name>
<protein>
    <recommendedName>
        <fullName evidence="5">Cuticle protein</fullName>
    </recommendedName>
</protein>
<dbReference type="AlphaFoldDB" id="T1JPK5"/>
<keyword evidence="1" id="KW-0193">Cuticle</keyword>
<organism evidence="3 4">
    <name type="scientific">Strigamia maritima</name>
    <name type="common">European centipede</name>
    <name type="synonym">Geophilus maritimus</name>
    <dbReference type="NCBI Taxonomy" id="126957"/>
    <lineage>
        <taxon>Eukaryota</taxon>
        <taxon>Metazoa</taxon>
        <taxon>Ecdysozoa</taxon>
        <taxon>Arthropoda</taxon>
        <taxon>Myriapoda</taxon>
        <taxon>Chilopoda</taxon>
        <taxon>Pleurostigmophora</taxon>
        <taxon>Geophilomorpha</taxon>
        <taxon>Linotaeniidae</taxon>
        <taxon>Strigamia</taxon>
    </lineage>
</organism>
<reference evidence="4" key="1">
    <citation type="submission" date="2011-05" db="EMBL/GenBank/DDBJ databases">
        <authorList>
            <person name="Richards S.R."/>
            <person name="Qu J."/>
            <person name="Jiang H."/>
            <person name="Jhangiani S.N."/>
            <person name="Agravi P."/>
            <person name="Goodspeed R."/>
            <person name="Gross S."/>
            <person name="Mandapat C."/>
            <person name="Jackson L."/>
            <person name="Mathew T."/>
            <person name="Pu L."/>
            <person name="Thornton R."/>
            <person name="Saada N."/>
            <person name="Wilczek-Boney K.B."/>
            <person name="Lee S."/>
            <person name="Kovar C."/>
            <person name="Wu Y."/>
            <person name="Scherer S.E."/>
            <person name="Worley K.C."/>
            <person name="Muzny D.M."/>
            <person name="Gibbs R."/>
        </authorList>
    </citation>
    <scope>NUCLEOTIDE SEQUENCE</scope>
    <source>
        <strain evidence="4">Brora</strain>
    </source>
</reference>
<feature type="chain" id="PRO_5004590618" description="Cuticle protein" evidence="2">
    <location>
        <begin position="19"/>
        <end position="125"/>
    </location>
</feature>
<evidence type="ECO:0000256" key="2">
    <source>
        <dbReference type="SAM" id="SignalP"/>
    </source>
</evidence>
<dbReference type="PROSITE" id="PS51155">
    <property type="entry name" value="CHIT_BIND_RR_2"/>
    <property type="match status" value="1"/>
</dbReference>
<reference evidence="3" key="2">
    <citation type="submission" date="2015-02" db="UniProtKB">
        <authorList>
            <consortium name="EnsemblMetazoa"/>
        </authorList>
    </citation>
    <scope>IDENTIFICATION</scope>
</reference>